<feature type="region of interest" description="Disordered" evidence="1">
    <location>
        <begin position="171"/>
        <end position="267"/>
    </location>
</feature>
<feature type="compositionally biased region" description="Basic and acidic residues" evidence="1">
    <location>
        <begin position="188"/>
        <end position="206"/>
    </location>
</feature>
<evidence type="ECO:0000256" key="1">
    <source>
        <dbReference type="SAM" id="MobiDB-lite"/>
    </source>
</evidence>
<feature type="compositionally biased region" description="Acidic residues" evidence="1">
    <location>
        <begin position="217"/>
        <end position="253"/>
    </location>
</feature>
<sequence length="297" mass="33279">MGNSNAKIETSKVSSQEIRSNIKNAFRINKIKSENFTDTIGWNNQTGGKSYVTIKRYEQYRSSQIMNGGAMNNNDMNILGKINAINGGSEMFSEISTGDVTKLGNLNELVKQSGGNKNYKELSSHQSEIEKLKETIMKQNGGNVSEYKELSSHQSEIEKLKETIMKQTGGCGCAGSNPPISLSALRGGAKESEKEKEKDDDKEKEKDKKKKSKNSSEEEDDEEEDIDEYGDDDDEEIDDEDEEEEEEEEDDESYMARMSGNLSESHNQKRNIINAAPFHSSETISASTYFANLNRNK</sequence>
<evidence type="ECO:0000313" key="2">
    <source>
        <dbReference type="EMBL" id="ARF09277.1"/>
    </source>
</evidence>
<reference evidence="2" key="1">
    <citation type="journal article" date="2017" name="Science">
        <title>Giant viruses with an expanded complement of translation system components.</title>
        <authorList>
            <person name="Schulz F."/>
            <person name="Yutin N."/>
            <person name="Ivanova N.N."/>
            <person name="Ortega D.R."/>
            <person name="Lee T.K."/>
            <person name="Vierheilig J."/>
            <person name="Daims H."/>
            <person name="Horn M."/>
            <person name="Wagner M."/>
            <person name="Jensen G.J."/>
            <person name="Kyrpides N.C."/>
            <person name="Koonin E.V."/>
            <person name="Woyke T."/>
        </authorList>
    </citation>
    <scope>NUCLEOTIDE SEQUENCE</scope>
    <source>
        <strain evidence="2">CTV1</strain>
    </source>
</reference>
<protein>
    <submittedName>
        <fullName evidence="2">Uncharacterized protein</fullName>
    </submittedName>
</protein>
<dbReference type="EMBL" id="KY684084">
    <property type="protein sequence ID" value="ARF09277.1"/>
    <property type="molecule type" value="Genomic_DNA"/>
</dbReference>
<proteinExistence type="predicted"/>
<organism evidence="2">
    <name type="scientific">Catovirus CTV1</name>
    <dbReference type="NCBI Taxonomy" id="1977631"/>
    <lineage>
        <taxon>Viruses</taxon>
        <taxon>Varidnaviria</taxon>
        <taxon>Bamfordvirae</taxon>
        <taxon>Nucleocytoviricota</taxon>
        <taxon>Megaviricetes</taxon>
        <taxon>Imitervirales</taxon>
        <taxon>Mimiviridae</taxon>
        <taxon>Klosneuvirinae</taxon>
        <taxon>Catovirus</taxon>
    </lineage>
</organism>
<accession>A0A1V0SC33</accession>
<gene>
    <name evidence="2" type="ORF">Catovirus_2_226</name>
</gene>
<name>A0A1V0SC33_9VIRU</name>